<protein>
    <recommendedName>
        <fullName evidence="9">Transmembrane protein 134</fullName>
    </recommendedName>
</protein>
<comment type="caution">
    <text evidence="7">The sequence shown here is derived from an EMBL/GenBank/DDBJ whole genome shotgun (WGS) entry which is preliminary data.</text>
</comment>
<organism evidence="7 8">
    <name type="scientific">Larinioides sclopetarius</name>
    <dbReference type="NCBI Taxonomy" id="280406"/>
    <lineage>
        <taxon>Eukaryota</taxon>
        <taxon>Metazoa</taxon>
        <taxon>Ecdysozoa</taxon>
        <taxon>Arthropoda</taxon>
        <taxon>Chelicerata</taxon>
        <taxon>Arachnida</taxon>
        <taxon>Araneae</taxon>
        <taxon>Araneomorphae</taxon>
        <taxon>Entelegynae</taxon>
        <taxon>Araneoidea</taxon>
        <taxon>Araneidae</taxon>
        <taxon>Larinioides</taxon>
    </lineage>
</organism>
<evidence type="ECO:0000256" key="3">
    <source>
        <dbReference type="ARBA" id="ARBA00022692"/>
    </source>
</evidence>
<name>A0AAV1ZMC3_9ARAC</name>
<keyword evidence="8" id="KW-1185">Reference proteome</keyword>
<dbReference type="Pfam" id="PF05915">
    <property type="entry name" value="TMEM_230_134"/>
    <property type="match status" value="1"/>
</dbReference>
<evidence type="ECO:0000313" key="7">
    <source>
        <dbReference type="EMBL" id="CAL1272677.1"/>
    </source>
</evidence>
<comment type="similarity">
    <text evidence="2">Belongs to the TMEM134/TMEM230 family.</text>
</comment>
<evidence type="ECO:0000256" key="1">
    <source>
        <dbReference type="ARBA" id="ARBA00004141"/>
    </source>
</evidence>
<dbReference type="EMBL" id="CAXIEN010000062">
    <property type="protein sequence ID" value="CAL1272677.1"/>
    <property type="molecule type" value="Genomic_DNA"/>
</dbReference>
<evidence type="ECO:0000256" key="6">
    <source>
        <dbReference type="SAM" id="Phobius"/>
    </source>
</evidence>
<proteinExistence type="inferred from homology"/>
<dbReference type="GO" id="GO:0016020">
    <property type="term" value="C:membrane"/>
    <property type="evidence" value="ECO:0007669"/>
    <property type="project" value="UniProtKB-SubCell"/>
</dbReference>
<evidence type="ECO:0000313" key="8">
    <source>
        <dbReference type="Proteomes" id="UP001497382"/>
    </source>
</evidence>
<dbReference type="InterPro" id="IPR008590">
    <property type="entry name" value="TMEM_230/134"/>
</dbReference>
<dbReference type="PANTHER" id="PTHR13558:SF1">
    <property type="entry name" value="TRANSMEMBRANE PROTEIN 134"/>
    <property type="match status" value="1"/>
</dbReference>
<comment type="subcellular location">
    <subcellularLocation>
        <location evidence="1">Membrane</location>
        <topology evidence="1">Multi-pass membrane protein</topology>
    </subcellularLocation>
</comment>
<accession>A0AAV1ZMC3</accession>
<keyword evidence="5 6" id="KW-0472">Membrane</keyword>
<sequence length="185" mass="20790">MKLFTMLGLGSKSNFTIDDAFETEDDDVLKTYGTTTESTPLKPVRSNRSDSTNLTIRIDDPTLDRGRFGKLKLTGDSFSKDSDSLIHGDSIRPEKFDAKSIWWKHPKVRENWKVMFAAFGLLIIGIGLLVTGIIVLIMPEMGVQSFVFFIAGAICFIPGAYHVVYVYCAVKGRRGYNFYNLPLFN</sequence>
<feature type="transmembrane region" description="Helical" evidence="6">
    <location>
        <begin position="114"/>
        <end position="139"/>
    </location>
</feature>
<dbReference type="AlphaFoldDB" id="A0AAV1ZMC3"/>
<evidence type="ECO:0008006" key="9">
    <source>
        <dbReference type="Google" id="ProtNLM"/>
    </source>
</evidence>
<evidence type="ECO:0000256" key="4">
    <source>
        <dbReference type="ARBA" id="ARBA00022989"/>
    </source>
</evidence>
<dbReference type="InterPro" id="IPR039714">
    <property type="entry name" value="TMEM134"/>
</dbReference>
<reference evidence="7 8" key="1">
    <citation type="submission" date="2024-04" db="EMBL/GenBank/DDBJ databases">
        <authorList>
            <person name="Rising A."/>
            <person name="Reimegard J."/>
            <person name="Sonavane S."/>
            <person name="Akerstrom W."/>
            <person name="Nylinder S."/>
            <person name="Hedman E."/>
            <person name="Kallberg Y."/>
        </authorList>
    </citation>
    <scope>NUCLEOTIDE SEQUENCE [LARGE SCALE GENOMIC DNA]</scope>
</reference>
<gene>
    <name evidence="7" type="ORF">LARSCL_LOCUS6520</name>
</gene>
<keyword evidence="4 6" id="KW-1133">Transmembrane helix</keyword>
<dbReference type="Proteomes" id="UP001497382">
    <property type="component" value="Unassembled WGS sequence"/>
</dbReference>
<keyword evidence="3 6" id="KW-0812">Transmembrane</keyword>
<feature type="transmembrane region" description="Helical" evidence="6">
    <location>
        <begin position="145"/>
        <end position="168"/>
    </location>
</feature>
<evidence type="ECO:0000256" key="5">
    <source>
        <dbReference type="ARBA" id="ARBA00023136"/>
    </source>
</evidence>
<dbReference type="PANTHER" id="PTHR13558">
    <property type="entry name" value="TRANSMEMBRANE PROTEIN 134"/>
    <property type="match status" value="1"/>
</dbReference>
<evidence type="ECO:0000256" key="2">
    <source>
        <dbReference type="ARBA" id="ARBA00007743"/>
    </source>
</evidence>